<keyword evidence="17" id="KW-1185">Reference proteome</keyword>
<feature type="binding site" evidence="11">
    <location>
        <begin position="45"/>
        <end position="48"/>
    </location>
    <ligand>
        <name>substrate</name>
    </ligand>
</feature>
<dbReference type="InterPro" id="IPR019741">
    <property type="entry name" value="Galactokinase_CS"/>
</dbReference>
<dbReference type="PROSITE" id="PS00627">
    <property type="entry name" value="GHMP_KINASES_ATP"/>
    <property type="match status" value="1"/>
</dbReference>
<name>A0ABV3ZDB8_9BACT</name>
<feature type="binding site" evidence="11">
    <location>
        <position position="233"/>
    </location>
    <ligand>
        <name>substrate</name>
    </ligand>
</feature>
<dbReference type="InterPro" id="IPR006204">
    <property type="entry name" value="GHMP_kinase_N_dom"/>
</dbReference>
<evidence type="ECO:0000256" key="8">
    <source>
        <dbReference type="ARBA" id="ARBA00022842"/>
    </source>
</evidence>
<evidence type="ECO:0000256" key="2">
    <source>
        <dbReference type="ARBA" id="ARBA00022490"/>
    </source>
</evidence>
<keyword evidence="5 11" id="KW-0547">Nucleotide-binding</keyword>
<feature type="binding site" evidence="11">
    <location>
        <position position="79"/>
    </location>
    <ligand>
        <name>ATP</name>
        <dbReference type="ChEBI" id="CHEBI:30616"/>
    </ligand>
</feature>
<dbReference type="InterPro" id="IPR019539">
    <property type="entry name" value="GalKase_N"/>
</dbReference>
<dbReference type="InterPro" id="IPR036554">
    <property type="entry name" value="GHMP_kinase_C_sf"/>
</dbReference>
<feature type="domain" description="Galactokinase N-terminal" evidence="15">
    <location>
        <begin position="25"/>
        <end position="69"/>
    </location>
</feature>
<dbReference type="Pfam" id="PF10509">
    <property type="entry name" value="GalKase_gal_bdg"/>
    <property type="match status" value="1"/>
</dbReference>
<dbReference type="Pfam" id="PF00288">
    <property type="entry name" value="GHMP_kinases_N"/>
    <property type="match status" value="1"/>
</dbReference>
<evidence type="ECO:0000256" key="4">
    <source>
        <dbReference type="ARBA" id="ARBA00022723"/>
    </source>
</evidence>
<evidence type="ECO:0000259" key="13">
    <source>
        <dbReference type="Pfam" id="PF00288"/>
    </source>
</evidence>
<comment type="pathway">
    <text evidence="11">Carbohydrate metabolism; galactose metabolism.</text>
</comment>
<feature type="domain" description="GHMP kinase C-terminal" evidence="14">
    <location>
        <begin position="297"/>
        <end position="375"/>
    </location>
</feature>
<organism evidence="16 17">
    <name type="scientific">Danxiaibacter flavus</name>
    <dbReference type="NCBI Taxonomy" id="3049108"/>
    <lineage>
        <taxon>Bacteria</taxon>
        <taxon>Pseudomonadati</taxon>
        <taxon>Bacteroidota</taxon>
        <taxon>Chitinophagia</taxon>
        <taxon>Chitinophagales</taxon>
        <taxon>Chitinophagaceae</taxon>
        <taxon>Danxiaibacter</taxon>
    </lineage>
</organism>
<dbReference type="EC" id="2.7.1.6" evidence="11 12"/>
<keyword evidence="7 11" id="KW-0067">ATP-binding</keyword>
<feature type="binding site" evidence="11">
    <location>
        <position position="171"/>
    </location>
    <ligand>
        <name>Mg(2+)</name>
        <dbReference type="ChEBI" id="CHEBI:18420"/>
    </ligand>
</feature>
<keyword evidence="4 11" id="KW-0479">Metal-binding</keyword>
<dbReference type="Pfam" id="PF08544">
    <property type="entry name" value="GHMP_kinases_C"/>
    <property type="match status" value="1"/>
</dbReference>
<dbReference type="PRINTS" id="PR00959">
    <property type="entry name" value="MEVGALKINASE"/>
</dbReference>
<sequence length="398" mass="44401">MSSNATEELSLARTTQRKIPVSLETFIQNETIVACSPGRINLIGEHTDYNNGFVLPAAIDKAAYIALTPRADEEIHLHSIDLNDHFITDIHSVARQTSKSWPNYILGVVEQFRKKGFALKGFDAALTADVPIGAGLSSSAAVECATAFALNTFFQAGFDKQTLVKMAQKAEHEFAGVQCGIMDQFASVFGKHNHVIRLDCRSLEYVYEPLQMDGYKVVLLDTNVHHSLASSEYNVRRMQCEKGLSFIQQDHPEVKSLRDVNVEMLDKYVKPNDDLIYNRCRYVVDENARLLAACNDLENNDIVAFGKKMFETHDGLSKLYEVSCKELDFLVDYVRDNPAVVGARMMGGGFGGCTINLVKEDRIDALVEDVAKAYKQHMNKDLKVYIAKIEDGSQVLKG</sequence>
<keyword evidence="3 11" id="KW-0808">Transferase</keyword>
<dbReference type="PANTHER" id="PTHR10457:SF7">
    <property type="entry name" value="GALACTOKINASE-RELATED"/>
    <property type="match status" value="1"/>
</dbReference>
<accession>A0ABV3ZDB8</accession>
<keyword evidence="8 11" id="KW-0460">Magnesium</keyword>
<feature type="binding site" evidence="11">
    <location>
        <begin position="133"/>
        <end position="139"/>
    </location>
    <ligand>
        <name>ATP</name>
        <dbReference type="ChEBI" id="CHEBI:30616"/>
    </ligand>
</feature>
<dbReference type="InterPro" id="IPR014721">
    <property type="entry name" value="Ribsml_uS5_D2-typ_fold_subgr"/>
</dbReference>
<evidence type="ECO:0000256" key="3">
    <source>
        <dbReference type="ARBA" id="ARBA00022679"/>
    </source>
</evidence>
<dbReference type="InterPro" id="IPR022963">
    <property type="entry name" value="Galactokinase_bac"/>
</dbReference>
<feature type="domain" description="GHMP kinase N-terminal" evidence="13">
    <location>
        <begin position="103"/>
        <end position="191"/>
    </location>
</feature>
<dbReference type="EMBL" id="JAULBC010000002">
    <property type="protein sequence ID" value="MEX6687872.1"/>
    <property type="molecule type" value="Genomic_DNA"/>
</dbReference>
<comment type="caution">
    <text evidence="16">The sequence shown here is derived from an EMBL/GenBank/DDBJ whole genome shotgun (WGS) entry which is preliminary data.</text>
</comment>
<dbReference type="Gene3D" id="3.30.230.10">
    <property type="match status" value="1"/>
</dbReference>
<evidence type="ECO:0000313" key="16">
    <source>
        <dbReference type="EMBL" id="MEX6687872.1"/>
    </source>
</evidence>
<dbReference type="PRINTS" id="PR00473">
    <property type="entry name" value="GALCTOKINASE"/>
</dbReference>
<dbReference type="Proteomes" id="UP001560573">
    <property type="component" value="Unassembled WGS sequence"/>
</dbReference>
<dbReference type="RefSeq" id="WP_369329276.1">
    <property type="nucleotide sequence ID" value="NZ_JAULBC010000002.1"/>
</dbReference>
<evidence type="ECO:0000256" key="12">
    <source>
        <dbReference type="NCBIfam" id="TIGR00131"/>
    </source>
</evidence>
<dbReference type="PROSITE" id="PS00106">
    <property type="entry name" value="GALACTOKINASE"/>
    <property type="match status" value="1"/>
</dbReference>
<dbReference type="InterPro" id="IPR000705">
    <property type="entry name" value="Galactokinase"/>
</dbReference>
<evidence type="ECO:0000259" key="14">
    <source>
        <dbReference type="Pfam" id="PF08544"/>
    </source>
</evidence>
<comment type="catalytic activity">
    <reaction evidence="11">
        <text>alpha-D-galactose + ATP = alpha-D-galactose 1-phosphate + ADP + H(+)</text>
        <dbReference type="Rhea" id="RHEA:13553"/>
        <dbReference type="ChEBI" id="CHEBI:15378"/>
        <dbReference type="ChEBI" id="CHEBI:28061"/>
        <dbReference type="ChEBI" id="CHEBI:30616"/>
        <dbReference type="ChEBI" id="CHEBI:58336"/>
        <dbReference type="ChEBI" id="CHEBI:456216"/>
        <dbReference type="EC" id="2.7.1.6"/>
    </reaction>
</comment>
<dbReference type="InterPro" id="IPR020568">
    <property type="entry name" value="Ribosomal_Su5_D2-typ_SF"/>
</dbReference>
<evidence type="ECO:0000256" key="10">
    <source>
        <dbReference type="ARBA" id="ARBA00023277"/>
    </source>
</evidence>
<evidence type="ECO:0000256" key="7">
    <source>
        <dbReference type="ARBA" id="ARBA00022840"/>
    </source>
</evidence>
<dbReference type="NCBIfam" id="NF003705">
    <property type="entry name" value="PRK05322.1"/>
    <property type="match status" value="1"/>
</dbReference>
<keyword evidence="2 11" id="KW-0963">Cytoplasm</keyword>
<comment type="subcellular location">
    <subcellularLocation>
        <location evidence="11">Cytoplasm</location>
    </subcellularLocation>
</comment>
<evidence type="ECO:0000256" key="6">
    <source>
        <dbReference type="ARBA" id="ARBA00022777"/>
    </source>
</evidence>
<dbReference type="InterPro" id="IPR006206">
    <property type="entry name" value="Mevalonate/galactokinase"/>
</dbReference>
<dbReference type="InterPro" id="IPR006203">
    <property type="entry name" value="GHMP_knse_ATP-bd_CS"/>
</dbReference>
<reference evidence="16 17" key="1">
    <citation type="submission" date="2023-07" db="EMBL/GenBank/DDBJ databases">
        <authorList>
            <person name="Lian W.-H."/>
        </authorList>
    </citation>
    <scope>NUCLEOTIDE SEQUENCE [LARGE SCALE GENOMIC DNA]</scope>
    <source>
        <strain evidence="16 17">SYSU DXS3180</strain>
    </source>
</reference>
<dbReference type="PIRSF" id="PIRSF000530">
    <property type="entry name" value="Galactokinase"/>
    <property type="match status" value="1"/>
</dbReference>
<dbReference type="GO" id="GO:0004335">
    <property type="term" value="F:galactokinase activity"/>
    <property type="evidence" value="ECO:0007669"/>
    <property type="project" value="UniProtKB-EC"/>
</dbReference>
<dbReference type="PANTHER" id="PTHR10457">
    <property type="entry name" value="MEVALONATE KINASE/GALACTOKINASE"/>
    <property type="match status" value="1"/>
</dbReference>
<evidence type="ECO:0000256" key="1">
    <source>
        <dbReference type="ARBA" id="ARBA00006566"/>
    </source>
</evidence>
<keyword evidence="10 11" id="KW-0119">Carbohydrate metabolism</keyword>
<evidence type="ECO:0000259" key="15">
    <source>
        <dbReference type="Pfam" id="PF10509"/>
    </source>
</evidence>
<dbReference type="NCBIfam" id="TIGR00131">
    <property type="entry name" value="gal_kin"/>
    <property type="match status" value="1"/>
</dbReference>
<dbReference type="SUPFAM" id="SSF55060">
    <property type="entry name" value="GHMP Kinase, C-terminal domain"/>
    <property type="match status" value="1"/>
</dbReference>
<evidence type="ECO:0000313" key="17">
    <source>
        <dbReference type="Proteomes" id="UP001560573"/>
    </source>
</evidence>
<dbReference type="SUPFAM" id="SSF54211">
    <property type="entry name" value="Ribosomal protein S5 domain 2-like"/>
    <property type="match status" value="1"/>
</dbReference>
<comment type="function">
    <text evidence="11">Catalyzes the transfer of the gamma-phosphate of ATP to D-galactose to form alpha-D-galactose-1-phosphate (Gal-1-P).</text>
</comment>
<comment type="similarity">
    <text evidence="1 11">Belongs to the GHMP kinase family. GalK subfamily.</text>
</comment>
<proteinExistence type="inferred from homology"/>
<evidence type="ECO:0000256" key="9">
    <source>
        <dbReference type="ARBA" id="ARBA00023144"/>
    </source>
</evidence>
<evidence type="ECO:0000256" key="5">
    <source>
        <dbReference type="ARBA" id="ARBA00022741"/>
    </source>
</evidence>
<feature type="site" description="Transition state stabilizer" evidence="11">
    <location>
        <position position="39"/>
    </location>
</feature>
<protein>
    <recommendedName>
        <fullName evidence="11 12">Galactokinase</fullName>
        <ecNumber evidence="11 12">2.7.1.6</ecNumber>
    </recommendedName>
    <alternativeName>
        <fullName evidence="11">Galactose kinase</fullName>
    </alternativeName>
</protein>
<dbReference type="HAMAP" id="MF_00246">
    <property type="entry name" value="Galactokinase"/>
    <property type="match status" value="1"/>
</dbReference>
<dbReference type="Gene3D" id="3.30.70.890">
    <property type="entry name" value="GHMP kinase, C-terminal domain"/>
    <property type="match status" value="1"/>
</dbReference>
<feature type="active site" description="Proton acceptor" evidence="11">
    <location>
        <position position="183"/>
    </location>
</feature>
<gene>
    <name evidence="11" type="primary">galK</name>
    <name evidence="16" type="ORF">QTN47_10225</name>
</gene>
<keyword evidence="6 11" id="KW-0418">Kinase</keyword>
<evidence type="ECO:0000256" key="11">
    <source>
        <dbReference type="HAMAP-Rule" id="MF_00246"/>
    </source>
</evidence>
<dbReference type="InterPro" id="IPR013750">
    <property type="entry name" value="GHMP_kinase_C_dom"/>
</dbReference>
<keyword evidence="9 11" id="KW-0299">Galactose metabolism</keyword>
<feature type="binding site" evidence="11">
    <location>
        <position position="139"/>
    </location>
    <ligand>
        <name>Mg(2+)</name>
        <dbReference type="ChEBI" id="CHEBI:18420"/>
    </ligand>
</feature>